<keyword evidence="1" id="KW-0732">Signal</keyword>
<organism evidence="2">
    <name type="scientific">Hadronyche cerberea</name>
    <name type="common">Southern tree funnel-web spider</name>
    <dbReference type="NCBI Taxonomy" id="1107879"/>
    <lineage>
        <taxon>Eukaryota</taxon>
        <taxon>Metazoa</taxon>
        <taxon>Ecdysozoa</taxon>
        <taxon>Arthropoda</taxon>
        <taxon>Chelicerata</taxon>
        <taxon>Arachnida</taxon>
        <taxon>Araneae</taxon>
        <taxon>Mygalomorphae</taxon>
        <taxon>Avicularoidea</taxon>
        <taxon>Hexathelidae</taxon>
        <taxon>Hadronyche</taxon>
    </lineage>
</organism>
<protein>
    <submittedName>
        <fullName evidence="2">U4-Hexatoxin-Hc1b_1</fullName>
    </submittedName>
</protein>
<reference evidence="2" key="2">
    <citation type="submission" date="2019-05" db="EMBL/GenBank/DDBJ databases">
        <title>Unravelling the molecular evolution of spider venoms.</title>
        <authorList>
            <person name="Pineda S."/>
        </authorList>
    </citation>
    <scope>NUCLEOTIDE SEQUENCE</scope>
</reference>
<dbReference type="AlphaFoldDB" id="A0A4Q8K7A6"/>
<reference evidence="2" key="1">
    <citation type="submission" date="2017-05" db="EMBL/GenBank/DDBJ databases">
        <authorList>
            <person name="QRISCLOUD D."/>
        </authorList>
    </citation>
    <scope>NUCLEOTIDE SEQUENCE</scope>
</reference>
<sequence length="93" mass="10315">MMKFSTLIIMTLAGIASLALLVQADEGFKDLMENTLDGMPFQHEMESFEGAYDVKERENCIPKGKPCRHTPCCDNRNCVGHVVLFFGVVTACV</sequence>
<feature type="chain" id="PRO_5033831558" evidence="1">
    <location>
        <begin position="25"/>
        <end position="93"/>
    </location>
</feature>
<evidence type="ECO:0000313" key="2">
    <source>
        <dbReference type="EMBL" id="SNX35351.1"/>
    </source>
</evidence>
<dbReference type="EMBL" id="HAHJ01000480">
    <property type="protein sequence ID" value="SNX36647.1"/>
    <property type="molecule type" value="Transcribed_RNA"/>
</dbReference>
<feature type="signal peptide" evidence="1">
    <location>
        <begin position="1"/>
        <end position="24"/>
    </location>
</feature>
<proteinExistence type="predicted"/>
<dbReference type="EMBL" id="HAHJ01000274">
    <property type="protein sequence ID" value="SNX35351.1"/>
    <property type="molecule type" value="Transcribed_RNA"/>
</dbReference>
<dbReference type="EMBL" id="HAHJ01000360">
    <property type="protein sequence ID" value="SNX35939.1"/>
    <property type="molecule type" value="Transcribed_RNA"/>
</dbReference>
<evidence type="ECO:0000256" key="1">
    <source>
        <dbReference type="SAM" id="SignalP"/>
    </source>
</evidence>
<name>A0A4Q8K7A6_HADCE</name>
<accession>A0A4Q8K7A6</accession>